<keyword evidence="6 21" id="KW-0812">Transmembrane</keyword>
<feature type="transmembrane region" description="Helical" evidence="21">
    <location>
        <begin position="478"/>
        <end position="501"/>
    </location>
</feature>
<dbReference type="Gene3D" id="2.60.40.1770">
    <property type="entry name" value="ephrin a2 ectodomain"/>
    <property type="match status" value="1"/>
</dbReference>
<dbReference type="FunFam" id="2.60.120.260:FF:000089">
    <property type="entry name" value="Eph receptor tyrosine kinase"/>
    <property type="match status" value="1"/>
</dbReference>
<evidence type="ECO:0000259" key="22">
    <source>
        <dbReference type="PROSITE" id="PS50011"/>
    </source>
</evidence>
<dbReference type="Gene3D" id="1.10.510.10">
    <property type="entry name" value="Transferase(Phosphotransferase) domain 1"/>
    <property type="match status" value="1"/>
</dbReference>
<dbReference type="SUPFAM" id="SSF47769">
    <property type="entry name" value="SAM/Pointed domain"/>
    <property type="match status" value="1"/>
</dbReference>
<dbReference type="Pfam" id="PF07699">
    <property type="entry name" value="Ephrin_rec_like"/>
    <property type="match status" value="1"/>
</dbReference>
<proteinExistence type="predicted"/>
<dbReference type="Pfam" id="PF07714">
    <property type="entry name" value="PK_Tyr_Ser-Thr"/>
    <property type="match status" value="1"/>
</dbReference>
<keyword evidence="4" id="KW-0597">Phosphoprotein</keyword>
<dbReference type="PIRSF" id="PIRSF000666">
    <property type="entry name" value="TyrPK_ephrin_receptor"/>
    <property type="match status" value="1"/>
</dbReference>
<dbReference type="VEuPathDB" id="VectorBase:LOC119162067"/>
<evidence type="ECO:0000256" key="3">
    <source>
        <dbReference type="ARBA" id="ARBA00022475"/>
    </source>
</evidence>
<evidence type="ECO:0000256" key="9">
    <source>
        <dbReference type="ARBA" id="ARBA00022741"/>
    </source>
</evidence>
<dbReference type="CDD" id="cd05033">
    <property type="entry name" value="PTKc_EphR"/>
    <property type="match status" value="1"/>
</dbReference>
<keyword evidence="10" id="KW-0418">Kinase</keyword>
<dbReference type="SMART" id="SM00454">
    <property type="entry name" value="SAM"/>
    <property type="match status" value="1"/>
</dbReference>
<protein>
    <recommendedName>
        <fullName evidence="2">receptor protein-tyrosine kinase</fullName>
        <ecNumber evidence="2">2.7.10.1</ecNumber>
    </recommendedName>
</protein>
<feature type="domain" description="Eph LBD" evidence="25">
    <location>
        <begin position="1"/>
        <end position="160"/>
    </location>
</feature>
<keyword evidence="12 21" id="KW-1133">Transmembrane helix</keyword>
<dbReference type="InterPro" id="IPR001660">
    <property type="entry name" value="SAM"/>
</dbReference>
<dbReference type="InterPro" id="IPR008266">
    <property type="entry name" value="Tyr_kinase_AS"/>
</dbReference>
<dbReference type="InterPro" id="IPR013761">
    <property type="entry name" value="SAM/pointed_sf"/>
</dbReference>
<comment type="caution">
    <text evidence="26">The sequence shown here is derived from an EMBL/GenBank/DDBJ whole genome shotgun (WGS) entry which is preliminary data.</text>
</comment>
<dbReference type="InterPro" id="IPR020635">
    <property type="entry name" value="Tyr_kinase_cat_dom"/>
</dbReference>
<dbReference type="GO" id="GO:0030425">
    <property type="term" value="C:dendrite"/>
    <property type="evidence" value="ECO:0007669"/>
    <property type="project" value="TreeGrafter"/>
</dbReference>
<dbReference type="CDD" id="cd09488">
    <property type="entry name" value="SAM_EPH-R"/>
    <property type="match status" value="1"/>
</dbReference>
<evidence type="ECO:0000256" key="12">
    <source>
        <dbReference type="ARBA" id="ARBA00022989"/>
    </source>
</evidence>
<dbReference type="SMART" id="SM00615">
    <property type="entry name" value="EPH_lbd"/>
    <property type="match status" value="1"/>
</dbReference>
<feature type="disulfide bond" evidence="19">
    <location>
        <begin position="26"/>
        <end position="142"/>
    </location>
</feature>
<reference evidence="26" key="1">
    <citation type="journal article" date="2020" name="Cell">
        <title>Large-Scale Comparative Analyses of Tick Genomes Elucidate Their Genetic Diversity and Vector Capacities.</title>
        <authorList>
            <consortium name="Tick Genome and Microbiome Consortium (TIGMIC)"/>
            <person name="Jia N."/>
            <person name="Wang J."/>
            <person name="Shi W."/>
            <person name="Du L."/>
            <person name="Sun Y."/>
            <person name="Zhan W."/>
            <person name="Jiang J.F."/>
            <person name="Wang Q."/>
            <person name="Zhang B."/>
            <person name="Ji P."/>
            <person name="Bell-Sakyi L."/>
            <person name="Cui X.M."/>
            <person name="Yuan T.T."/>
            <person name="Jiang B.G."/>
            <person name="Yang W.F."/>
            <person name="Lam T.T."/>
            <person name="Chang Q.C."/>
            <person name="Ding S.J."/>
            <person name="Wang X.J."/>
            <person name="Zhu J.G."/>
            <person name="Ruan X.D."/>
            <person name="Zhao L."/>
            <person name="Wei J.T."/>
            <person name="Ye R.Z."/>
            <person name="Que T.C."/>
            <person name="Du C.H."/>
            <person name="Zhou Y.H."/>
            <person name="Cheng J.X."/>
            <person name="Dai P.F."/>
            <person name="Guo W.B."/>
            <person name="Han X.H."/>
            <person name="Huang E.J."/>
            <person name="Li L.F."/>
            <person name="Wei W."/>
            <person name="Gao Y.C."/>
            <person name="Liu J.Z."/>
            <person name="Shao H.Z."/>
            <person name="Wang X."/>
            <person name="Wang C.C."/>
            <person name="Yang T.C."/>
            <person name="Huo Q.B."/>
            <person name="Li W."/>
            <person name="Chen H.Y."/>
            <person name="Chen S.E."/>
            <person name="Zhou L.G."/>
            <person name="Ni X.B."/>
            <person name="Tian J.H."/>
            <person name="Sheng Y."/>
            <person name="Liu T."/>
            <person name="Pan Y.S."/>
            <person name="Xia L.Y."/>
            <person name="Li J."/>
            <person name="Zhao F."/>
            <person name="Cao W.C."/>
        </authorList>
    </citation>
    <scope>NUCLEOTIDE SEQUENCE</scope>
    <source>
        <strain evidence="26">Rmic-2018</strain>
    </source>
</reference>
<dbReference type="Pfam" id="PF14575">
    <property type="entry name" value="EphA2_TM"/>
    <property type="match status" value="1"/>
</dbReference>
<dbReference type="InterPro" id="IPR013783">
    <property type="entry name" value="Ig-like_fold"/>
</dbReference>
<name>A0A9J6F590_RHIMP</name>
<evidence type="ECO:0000256" key="21">
    <source>
        <dbReference type="SAM" id="Phobius"/>
    </source>
</evidence>
<accession>A0A9J6F590</accession>
<evidence type="ECO:0000256" key="15">
    <source>
        <dbReference type="ARBA" id="ARBA00023170"/>
    </source>
</evidence>
<dbReference type="Gene3D" id="1.10.150.50">
    <property type="entry name" value="Transcription Factor, Ets-1"/>
    <property type="match status" value="1"/>
</dbReference>
<dbReference type="InterPro" id="IPR036116">
    <property type="entry name" value="FN3_sf"/>
</dbReference>
<organism evidence="26 27">
    <name type="scientific">Rhipicephalus microplus</name>
    <name type="common">Cattle tick</name>
    <name type="synonym">Boophilus microplus</name>
    <dbReference type="NCBI Taxonomy" id="6941"/>
    <lineage>
        <taxon>Eukaryota</taxon>
        <taxon>Metazoa</taxon>
        <taxon>Ecdysozoa</taxon>
        <taxon>Arthropoda</taxon>
        <taxon>Chelicerata</taxon>
        <taxon>Arachnida</taxon>
        <taxon>Acari</taxon>
        <taxon>Parasitiformes</taxon>
        <taxon>Ixodida</taxon>
        <taxon>Ixodoidea</taxon>
        <taxon>Ixodidae</taxon>
        <taxon>Rhipicephalinae</taxon>
        <taxon>Rhipicephalus</taxon>
        <taxon>Boophilus</taxon>
    </lineage>
</organism>
<keyword evidence="14" id="KW-0829">Tyrosine-protein kinase</keyword>
<dbReference type="Gene3D" id="3.30.200.20">
    <property type="entry name" value="Phosphorylase Kinase, domain 1"/>
    <property type="match status" value="1"/>
</dbReference>
<dbReference type="InterPro" id="IPR027936">
    <property type="entry name" value="Eph_TM"/>
</dbReference>
<evidence type="ECO:0000256" key="11">
    <source>
        <dbReference type="ARBA" id="ARBA00022840"/>
    </source>
</evidence>
<gene>
    <name evidence="26" type="ORF">HPB51_017502</name>
</gene>
<dbReference type="InterPro" id="IPR003961">
    <property type="entry name" value="FN3_dom"/>
</dbReference>
<dbReference type="GO" id="GO:0007411">
    <property type="term" value="P:axon guidance"/>
    <property type="evidence" value="ECO:0007669"/>
    <property type="project" value="TreeGrafter"/>
</dbReference>
<keyword evidence="27" id="KW-1185">Reference proteome</keyword>
<dbReference type="GO" id="GO:0005005">
    <property type="term" value="F:transmembrane-ephrin receptor activity"/>
    <property type="evidence" value="ECO:0007669"/>
    <property type="project" value="TreeGrafter"/>
</dbReference>
<dbReference type="PANTHER" id="PTHR46877:SF14">
    <property type="entry name" value="RECEPTOR PROTEIN-TYROSINE KINASE"/>
    <property type="match status" value="1"/>
</dbReference>
<dbReference type="GO" id="GO:0005886">
    <property type="term" value="C:plasma membrane"/>
    <property type="evidence" value="ECO:0007669"/>
    <property type="project" value="UniProtKB-SubCell"/>
</dbReference>
<dbReference type="FunFam" id="3.30.200.20:FF:000143">
    <property type="entry name" value="Ephrin type-B receptor 6"/>
    <property type="match status" value="1"/>
</dbReference>
<dbReference type="Proteomes" id="UP000821866">
    <property type="component" value="Chromosome 1"/>
</dbReference>
<keyword evidence="8" id="KW-0677">Repeat</keyword>
<evidence type="ECO:0000259" key="23">
    <source>
        <dbReference type="PROSITE" id="PS50105"/>
    </source>
</evidence>
<dbReference type="PROSITE" id="PS51550">
    <property type="entry name" value="EPH_LBD"/>
    <property type="match status" value="1"/>
</dbReference>
<evidence type="ECO:0000256" key="4">
    <source>
        <dbReference type="ARBA" id="ARBA00022553"/>
    </source>
</evidence>
<feature type="active site" description="Proton acceptor" evidence="17">
    <location>
        <position position="692"/>
    </location>
</feature>
<dbReference type="Gene3D" id="2.10.50.10">
    <property type="entry name" value="Tumor Necrosis Factor Receptor, subunit A, domain 2"/>
    <property type="match status" value="1"/>
</dbReference>
<evidence type="ECO:0000313" key="26">
    <source>
        <dbReference type="EMBL" id="KAH8041700.1"/>
    </source>
</evidence>
<keyword evidence="13 21" id="KW-0472">Membrane</keyword>
<dbReference type="CDD" id="cd10319">
    <property type="entry name" value="EphR_LBD"/>
    <property type="match status" value="1"/>
</dbReference>
<dbReference type="SUPFAM" id="SSF56112">
    <property type="entry name" value="Protein kinase-like (PK-like)"/>
    <property type="match status" value="1"/>
</dbReference>
<dbReference type="SUPFAM" id="SSF49785">
    <property type="entry name" value="Galactose-binding domain-like"/>
    <property type="match status" value="1"/>
</dbReference>
<evidence type="ECO:0000256" key="13">
    <source>
        <dbReference type="ARBA" id="ARBA00023136"/>
    </source>
</evidence>
<dbReference type="GO" id="GO:0005524">
    <property type="term" value="F:ATP binding"/>
    <property type="evidence" value="ECO:0007669"/>
    <property type="project" value="UniProtKB-UniRule"/>
</dbReference>
<dbReference type="InterPro" id="IPR011641">
    <property type="entry name" value="Tyr-kin_ephrin_A/B_rcpt-like"/>
</dbReference>
<dbReference type="PANTHER" id="PTHR46877">
    <property type="entry name" value="EPH RECEPTOR A5"/>
    <property type="match status" value="1"/>
</dbReference>
<keyword evidence="5" id="KW-0808">Transferase</keyword>
<comment type="subcellular location">
    <subcellularLocation>
        <location evidence="1">Cell membrane</location>
        <topology evidence="1">Single-pass type I membrane protein</topology>
    </subcellularLocation>
</comment>
<evidence type="ECO:0000256" key="1">
    <source>
        <dbReference type="ARBA" id="ARBA00004251"/>
    </source>
</evidence>
<evidence type="ECO:0000256" key="5">
    <source>
        <dbReference type="ARBA" id="ARBA00022679"/>
    </source>
</evidence>
<sequence length="929" mass="103918">MFPSQWVEESFTNFEQGINWRSYVVCDVAYDSVNNWLWTPFIERGPAHRIYVEVKFSMRDCNLFPGMALSCKETFSLLYYEFDAATREPPPWEPESYKPVDRIAADEGRFTSNAEVIINTEVRSVPVTKKGVYFAFRDQGACLSLIAVKVYYIVCPNVTTSLAHFPETPTASEVTAIVTAEGQCVANARVAGSPPRMLCKGDGNWTLPSGGCACIPGYRAVGNSCQMCPPGTFKPSSGDGPCLRCPSFSVAPQPGSTECRCKERYFRSPTDPKTMPCTQPPRAPQNLSASCVDQSSVTLTWQPPANLGGREDTTYRVVCETCSPSVVCSYTLHTTQHFHLVAESADLYVKRFTCSHFYSRFLFLLAVQTVISNVRAKAIKSTEVLLAWDAPQDPFPEIDRYEVRYFPRKWAKNETVLQSHKLQLAVTGLRSRTEYGFQVRVKTTRGFGEYSDTVFLTTGQYTHSPALVGDEDKVQVRIIAGATVAVILLVVIVIVMIILYIKRSSDDCNKKQPSDCDTLEYRNGEVTTPLFTHCPGATSRAYIDPHTYEDPNQAVREFTKEIDALHITIEAIIGGGEFGDVCRGKLKCPGRPEVTVAIKTLKPGSSDKARMDFLTEASIMGQFDHPNVIFLQGVVTKSNPIMIITEYMENGSLDTFLRANDGKFQTIQLVGMLRGIAAGMQYLAEMNYVHRDLAARNVLVNANLVCKIADFGLSREIESATEGAYTTRGGKIPVRWTAPEAIAFRKFTSASDVWSFGIVCWEVMSYGERPYWNWSNQEVIKSIERGYRLPAPMDCSEAVHQLMLDCWQKDRSHRPQFSTIVKTLDKLIRCPESLRKIAQNRHQNPLDPNAPDMTQFKTVEEWLCSIKMARYHESFQRSGFTTMEAVSRLTLKDLAALGVVLVGHQKKIMNSVQTLRAQINATMSDGCVV</sequence>
<evidence type="ECO:0000256" key="2">
    <source>
        <dbReference type="ARBA" id="ARBA00011902"/>
    </source>
</evidence>
<dbReference type="InterPro" id="IPR050449">
    <property type="entry name" value="Ephrin_rcpt_TKs"/>
</dbReference>
<dbReference type="InterPro" id="IPR001090">
    <property type="entry name" value="Ephrin_rcpt_lig-bd_dom"/>
</dbReference>
<dbReference type="InterPro" id="IPR016257">
    <property type="entry name" value="Tyr_kinase_ephrin_rcpt"/>
</dbReference>
<evidence type="ECO:0000259" key="25">
    <source>
        <dbReference type="PROSITE" id="PS51550"/>
    </source>
</evidence>
<evidence type="ECO:0000256" key="7">
    <source>
        <dbReference type="ARBA" id="ARBA00022729"/>
    </source>
</evidence>
<dbReference type="InterPro" id="IPR008979">
    <property type="entry name" value="Galactose-bd-like_sf"/>
</dbReference>
<dbReference type="CDD" id="cd00063">
    <property type="entry name" value="FN3"/>
    <property type="match status" value="2"/>
</dbReference>
<evidence type="ECO:0000256" key="14">
    <source>
        <dbReference type="ARBA" id="ARBA00023137"/>
    </source>
</evidence>
<feature type="binding site" evidence="18 20">
    <location>
        <position position="599"/>
    </location>
    <ligand>
        <name>ATP</name>
        <dbReference type="ChEBI" id="CHEBI:30616"/>
    </ligand>
</feature>
<dbReference type="SMART" id="SM00060">
    <property type="entry name" value="FN3"/>
    <property type="match status" value="2"/>
</dbReference>
<dbReference type="FunFam" id="1.10.150.50:FF:000001">
    <property type="entry name" value="Ephrin type-A receptor 5"/>
    <property type="match status" value="1"/>
</dbReference>
<dbReference type="FunFam" id="1.10.510.10:FF:000019">
    <property type="entry name" value="Ephrin type-A receptor 5"/>
    <property type="match status" value="1"/>
</dbReference>
<dbReference type="PROSITE" id="PS50105">
    <property type="entry name" value="SAM_DOMAIN"/>
    <property type="match status" value="1"/>
</dbReference>
<evidence type="ECO:0000256" key="10">
    <source>
        <dbReference type="ARBA" id="ARBA00022777"/>
    </source>
</evidence>
<evidence type="ECO:0000259" key="24">
    <source>
        <dbReference type="PROSITE" id="PS50853"/>
    </source>
</evidence>
<feature type="binding site" evidence="18">
    <location>
        <begin position="573"/>
        <end position="581"/>
    </location>
    <ligand>
        <name>ATP</name>
        <dbReference type="ChEBI" id="CHEBI:30616"/>
    </ligand>
</feature>
<dbReference type="EC" id="2.7.10.1" evidence="2"/>
<dbReference type="AlphaFoldDB" id="A0A9J6F590"/>
<feature type="domain" description="Protein kinase" evidence="22">
    <location>
        <begin position="567"/>
        <end position="828"/>
    </location>
</feature>
<dbReference type="InterPro" id="IPR001245">
    <property type="entry name" value="Ser-Thr/Tyr_kinase_cat_dom"/>
</dbReference>
<dbReference type="EMBL" id="JABSTU010000001">
    <property type="protein sequence ID" value="KAH8041700.1"/>
    <property type="molecule type" value="Genomic_DNA"/>
</dbReference>
<dbReference type="Pfam" id="PF25599">
    <property type="entry name" value="Ephrin_CRD"/>
    <property type="match status" value="1"/>
</dbReference>
<dbReference type="Gene3D" id="2.60.40.10">
    <property type="entry name" value="Immunoglobulins"/>
    <property type="match status" value="2"/>
</dbReference>
<keyword evidence="9 18" id="KW-0547">Nucleotide-binding</keyword>
<evidence type="ECO:0000256" key="18">
    <source>
        <dbReference type="PIRSR" id="PIRSR000666-2"/>
    </source>
</evidence>
<evidence type="ECO:0000256" key="20">
    <source>
        <dbReference type="PROSITE-ProRule" id="PRU10141"/>
    </source>
</evidence>
<dbReference type="PROSITE" id="PS00107">
    <property type="entry name" value="PROTEIN_KINASE_ATP"/>
    <property type="match status" value="1"/>
</dbReference>
<evidence type="ECO:0000256" key="6">
    <source>
        <dbReference type="ARBA" id="ARBA00022692"/>
    </source>
</evidence>
<dbReference type="Pfam" id="PF00041">
    <property type="entry name" value="fn3"/>
    <property type="match status" value="1"/>
</dbReference>
<dbReference type="InterPro" id="IPR011009">
    <property type="entry name" value="Kinase-like_dom_sf"/>
</dbReference>
<reference evidence="26" key="2">
    <citation type="submission" date="2021-09" db="EMBL/GenBank/DDBJ databases">
        <authorList>
            <person name="Jia N."/>
            <person name="Wang J."/>
            <person name="Shi W."/>
            <person name="Du L."/>
            <person name="Sun Y."/>
            <person name="Zhan W."/>
            <person name="Jiang J."/>
            <person name="Wang Q."/>
            <person name="Zhang B."/>
            <person name="Ji P."/>
            <person name="Sakyi L.B."/>
            <person name="Cui X."/>
            <person name="Yuan T."/>
            <person name="Jiang B."/>
            <person name="Yang W."/>
            <person name="Lam T.T.-Y."/>
            <person name="Chang Q."/>
            <person name="Ding S."/>
            <person name="Wang X."/>
            <person name="Zhu J."/>
            <person name="Ruan X."/>
            <person name="Zhao L."/>
            <person name="Wei J."/>
            <person name="Que T."/>
            <person name="Du C."/>
            <person name="Cheng J."/>
            <person name="Dai P."/>
            <person name="Han X."/>
            <person name="Huang E."/>
            <person name="Gao Y."/>
            <person name="Liu J."/>
            <person name="Shao H."/>
            <person name="Ye R."/>
            <person name="Li L."/>
            <person name="Wei W."/>
            <person name="Wang X."/>
            <person name="Wang C."/>
            <person name="Huo Q."/>
            <person name="Li W."/>
            <person name="Guo W."/>
            <person name="Chen H."/>
            <person name="Chen S."/>
            <person name="Zhou L."/>
            <person name="Zhou L."/>
            <person name="Ni X."/>
            <person name="Tian J."/>
            <person name="Zhou Y."/>
            <person name="Sheng Y."/>
            <person name="Liu T."/>
            <person name="Pan Y."/>
            <person name="Xia L."/>
            <person name="Li J."/>
            <person name="Zhao F."/>
            <person name="Cao W."/>
        </authorList>
    </citation>
    <scope>NUCLEOTIDE SEQUENCE</scope>
    <source>
        <strain evidence="26">Rmic-2018</strain>
        <tissue evidence="26">Larvae</tissue>
    </source>
</reference>
<evidence type="ECO:0000256" key="17">
    <source>
        <dbReference type="PIRSR" id="PIRSR000666-1"/>
    </source>
</evidence>
<keyword evidence="11 18" id="KW-0067">ATP-binding</keyword>
<feature type="disulfide bond" evidence="19">
    <location>
        <begin position="61"/>
        <end position="71"/>
    </location>
</feature>
<keyword evidence="16" id="KW-0325">Glycoprotein</keyword>
<feature type="domain" description="Fibronectin type-III" evidence="24">
    <location>
        <begin position="370"/>
        <end position="461"/>
    </location>
</feature>
<dbReference type="InterPro" id="IPR017441">
    <property type="entry name" value="Protein_kinase_ATP_BS"/>
</dbReference>
<evidence type="ECO:0000256" key="19">
    <source>
        <dbReference type="PIRSR" id="PIRSR000666-3"/>
    </source>
</evidence>
<keyword evidence="15" id="KW-0675">Receptor</keyword>
<dbReference type="PRINTS" id="PR00109">
    <property type="entry name" value="TYRKINASE"/>
</dbReference>
<dbReference type="SUPFAM" id="SSF49265">
    <property type="entry name" value="Fibronectin type III"/>
    <property type="match status" value="1"/>
</dbReference>
<dbReference type="PROSITE" id="PS50853">
    <property type="entry name" value="FN3"/>
    <property type="match status" value="1"/>
</dbReference>
<dbReference type="FunFam" id="2.10.50.10:FF:000001">
    <property type="entry name" value="Ephrin type-A receptor 5"/>
    <property type="match status" value="1"/>
</dbReference>
<keyword evidence="7" id="KW-0732">Signal</keyword>
<evidence type="ECO:0000256" key="16">
    <source>
        <dbReference type="ARBA" id="ARBA00023180"/>
    </source>
</evidence>
<keyword evidence="3" id="KW-1003">Cell membrane</keyword>
<evidence type="ECO:0000256" key="8">
    <source>
        <dbReference type="ARBA" id="ARBA00022737"/>
    </source>
</evidence>
<dbReference type="InterPro" id="IPR000719">
    <property type="entry name" value="Prot_kinase_dom"/>
</dbReference>
<dbReference type="PROSITE" id="PS50011">
    <property type="entry name" value="PROTEIN_KINASE_DOM"/>
    <property type="match status" value="1"/>
</dbReference>
<evidence type="ECO:0000313" key="27">
    <source>
        <dbReference type="Proteomes" id="UP000821866"/>
    </source>
</evidence>
<dbReference type="SMART" id="SM00219">
    <property type="entry name" value="TyrKc"/>
    <property type="match status" value="1"/>
</dbReference>
<dbReference type="PROSITE" id="PS00109">
    <property type="entry name" value="PROTEIN_KINASE_TYR"/>
    <property type="match status" value="1"/>
</dbReference>
<dbReference type="SMART" id="SM01411">
    <property type="entry name" value="Ephrin_rec_like"/>
    <property type="match status" value="1"/>
</dbReference>
<keyword evidence="19" id="KW-1015">Disulfide bond</keyword>
<dbReference type="Gene3D" id="2.60.120.260">
    <property type="entry name" value="Galactose-binding domain-like"/>
    <property type="match status" value="1"/>
</dbReference>
<dbReference type="Pfam" id="PF00536">
    <property type="entry name" value="SAM_1"/>
    <property type="match status" value="1"/>
</dbReference>
<feature type="domain" description="SAM" evidence="23">
    <location>
        <begin position="854"/>
        <end position="918"/>
    </location>
</feature>
<dbReference type="Pfam" id="PF01404">
    <property type="entry name" value="Ephrin_lbd"/>
    <property type="match status" value="1"/>
</dbReference>